<keyword evidence="3" id="KW-1185">Reference proteome</keyword>
<accession>A0A848L8W6</accession>
<dbReference type="AlphaFoldDB" id="A0A848L8W6"/>
<evidence type="ECO:0000313" key="3">
    <source>
        <dbReference type="Proteomes" id="UP000518300"/>
    </source>
</evidence>
<evidence type="ECO:0000313" key="2">
    <source>
        <dbReference type="EMBL" id="NMO15006.1"/>
    </source>
</evidence>
<sequence length="215" mass="24300">MPACSTRGRAPTRTTLTRVTDRLPDLLPADTLAAVDALLLERRTIAAMRLLKERMGWGLPEALEQVTYRTETLKALHPAFREAEEAREWRESTPEGWRAQAREQLDALDRAPVALEAHWDGDTTGWFLVVDAILPGASPEHPRYTRVRVAWMRGKDGDFRLFTGAVPPWPESQVAREIGRMARERWGIPFHFPSPDEPSDTTTPWWDLEPGPGAS</sequence>
<dbReference type="EMBL" id="JABBJJ010000030">
    <property type="protein sequence ID" value="NMO15006.1"/>
    <property type="molecule type" value="Genomic_DNA"/>
</dbReference>
<protein>
    <submittedName>
        <fullName evidence="2">Uncharacterized protein</fullName>
    </submittedName>
</protein>
<reference evidence="2 3" key="1">
    <citation type="submission" date="2020-04" db="EMBL/GenBank/DDBJ databases">
        <title>Draft genome of Pyxidicoccus fallax type strain.</title>
        <authorList>
            <person name="Whitworth D.E."/>
        </authorList>
    </citation>
    <scope>NUCLEOTIDE SEQUENCE [LARGE SCALE GENOMIC DNA]</scope>
    <source>
        <strain evidence="2 3">DSM 14698</strain>
    </source>
</reference>
<feature type="region of interest" description="Disordered" evidence="1">
    <location>
        <begin position="191"/>
        <end position="215"/>
    </location>
</feature>
<evidence type="ECO:0000256" key="1">
    <source>
        <dbReference type="SAM" id="MobiDB-lite"/>
    </source>
</evidence>
<proteinExistence type="predicted"/>
<organism evidence="2 3">
    <name type="scientific">Pyxidicoccus fallax</name>
    <dbReference type="NCBI Taxonomy" id="394095"/>
    <lineage>
        <taxon>Bacteria</taxon>
        <taxon>Pseudomonadati</taxon>
        <taxon>Myxococcota</taxon>
        <taxon>Myxococcia</taxon>
        <taxon>Myxococcales</taxon>
        <taxon>Cystobacterineae</taxon>
        <taxon>Myxococcaceae</taxon>
        <taxon>Pyxidicoccus</taxon>
    </lineage>
</organism>
<name>A0A848L8W6_9BACT</name>
<gene>
    <name evidence="2" type="ORF">HG543_09075</name>
</gene>
<dbReference type="Proteomes" id="UP000518300">
    <property type="component" value="Unassembled WGS sequence"/>
</dbReference>
<comment type="caution">
    <text evidence="2">The sequence shown here is derived from an EMBL/GenBank/DDBJ whole genome shotgun (WGS) entry which is preliminary data.</text>
</comment>